<evidence type="ECO:0000256" key="16">
    <source>
        <dbReference type="SAM" id="SignalP"/>
    </source>
</evidence>
<dbReference type="SMART" id="SM00768">
    <property type="entry name" value="X8"/>
    <property type="match status" value="1"/>
</dbReference>
<reference evidence="18 19" key="1">
    <citation type="submission" date="2024-09" db="EMBL/GenBank/DDBJ databases">
        <title>Chromosome-scale assembly of Riccia sorocarpa.</title>
        <authorList>
            <person name="Paukszto L."/>
        </authorList>
    </citation>
    <scope>NUCLEOTIDE SEQUENCE [LARGE SCALE GENOMIC DNA]</scope>
    <source>
        <strain evidence="18">LP-2024</strain>
        <tissue evidence="18">Aerial parts of the thallus</tissue>
    </source>
</reference>
<dbReference type="PROSITE" id="PS00587">
    <property type="entry name" value="GLYCOSYL_HYDROL_F17"/>
    <property type="match status" value="1"/>
</dbReference>
<dbReference type="AlphaFoldDB" id="A0ABD3IF17"/>
<evidence type="ECO:0000313" key="18">
    <source>
        <dbReference type="EMBL" id="KAL3701347.1"/>
    </source>
</evidence>
<evidence type="ECO:0000256" key="10">
    <source>
        <dbReference type="ARBA" id="ARBA00023157"/>
    </source>
</evidence>
<evidence type="ECO:0000256" key="15">
    <source>
        <dbReference type="SAM" id="MobiDB-lite"/>
    </source>
</evidence>
<feature type="domain" description="X8" evidence="17">
    <location>
        <begin position="539"/>
        <end position="624"/>
    </location>
</feature>
<evidence type="ECO:0000256" key="14">
    <source>
        <dbReference type="RuleBase" id="RU004336"/>
    </source>
</evidence>
<gene>
    <name evidence="18" type="ORF">R1sor_019369</name>
</gene>
<keyword evidence="8 14" id="KW-0378">Hydrolase</keyword>
<feature type="region of interest" description="Disordered" evidence="15">
    <location>
        <begin position="344"/>
        <end position="540"/>
    </location>
</feature>
<keyword evidence="6" id="KW-0449">Lipoprotein</keyword>
<name>A0ABD3IF17_9MARC</name>
<evidence type="ECO:0000259" key="17">
    <source>
        <dbReference type="SMART" id="SM00768"/>
    </source>
</evidence>
<dbReference type="GO" id="GO:0009506">
    <property type="term" value="C:plasmodesma"/>
    <property type="evidence" value="ECO:0007669"/>
    <property type="project" value="UniProtKB-ARBA"/>
</dbReference>
<feature type="signal peptide" evidence="16">
    <location>
        <begin position="1"/>
        <end position="27"/>
    </location>
</feature>
<keyword evidence="7 16" id="KW-0732">Signal</keyword>
<dbReference type="GO" id="GO:0098552">
    <property type="term" value="C:side of membrane"/>
    <property type="evidence" value="ECO:0007669"/>
    <property type="project" value="UniProtKB-KW"/>
</dbReference>
<sequence>MILRHQLLWLGVASLLCSLAALSGVDADVGVNYGTVGSNLPTPIEVVALLKTTTITRVKLYNADPAILTAFAGSGFALVVGVTNDQIFSLARSPAYAQQWISTNIASYVPSTNITAIAVGNQVLTESPTMASSLLPAMQNLHTGLVNLGLSDKIKVSTPHSFAILTKSYPPDQGVFRADLADGIFSPMLDFFAQTGAPFMINAYPYFAYREDPDHLLIGFTLFEPTAGLTDPATGLHYDNMFDAQVDAVYAAMSKLGHEDVTVVVSETGWPSAGDPGEVGTGISNAQTYNSNLLKHLAAGTGTPRRPGAPVETYVFSLFNENKKPGPESERNFGLFQPDRSSVYNVGIQSGNDTSSPPVWSPPPAPAGNWSAPPPPAPTGNWTAPPTPAPIGNGTAPPPPAANSTVPPPAPAGNGTAPPPRRPTPPPASSPPPSPIVFPPPPPSPPSPPSPPPSPSPPPPFSIPPPPPFTAPPSPPPTPPKAPNPSPLPVPTPETPPAPLAPLAPPAQAPPAPVAPAAPPAQAPPGPPDTSPGAPPKQTWCVAKPGSEVADLANALDFACGEGGADCSAIQSGGPCYLPDTLFSHASYAFDSYYSKNGRNTWNCYFNGSALITITNPSYDGCVFP</sequence>
<dbReference type="PANTHER" id="PTHR32227">
    <property type="entry name" value="GLUCAN ENDO-1,3-BETA-GLUCOSIDASE BG1-RELATED-RELATED"/>
    <property type="match status" value="1"/>
</dbReference>
<evidence type="ECO:0000256" key="8">
    <source>
        <dbReference type="ARBA" id="ARBA00022801"/>
    </source>
</evidence>
<evidence type="ECO:0000256" key="4">
    <source>
        <dbReference type="ARBA" id="ARBA00012780"/>
    </source>
</evidence>
<dbReference type="EMBL" id="JBJQOH010000001">
    <property type="protein sequence ID" value="KAL3701347.1"/>
    <property type="molecule type" value="Genomic_DNA"/>
</dbReference>
<evidence type="ECO:0000256" key="9">
    <source>
        <dbReference type="ARBA" id="ARBA00023136"/>
    </source>
</evidence>
<dbReference type="Gene3D" id="1.20.58.1040">
    <property type="match status" value="1"/>
</dbReference>
<dbReference type="Pfam" id="PF07983">
    <property type="entry name" value="X8"/>
    <property type="match status" value="1"/>
</dbReference>
<comment type="caution">
    <text evidence="18">The sequence shown here is derived from an EMBL/GenBank/DDBJ whole genome shotgun (WGS) entry which is preliminary data.</text>
</comment>
<comment type="subcellular location">
    <subcellularLocation>
        <location evidence="2">Cell membrane</location>
        <topology evidence="2">Lipid-anchor</topology>
        <topology evidence="2">GPI-anchor</topology>
    </subcellularLocation>
</comment>
<feature type="compositionally biased region" description="Pro residues" evidence="15">
    <location>
        <begin position="396"/>
        <end position="535"/>
    </location>
</feature>
<protein>
    <recommendedName>
        <fullName evidence="4">glucan endo-1,3-beta-D-glucosidase</fullName>
        <ecNumber evidence="4">3.2.1.39</ecNumber>
    </recommendedName>
</protein>
<dbReference type="FunFam" id="1.20.58.1040:FF:000001">
    <property type="entry name" value="Glucan endo-1,3-beta-glucosidase 4"/>
    <property type="match status" value="1"/>
</dbReference>
<dbReference type="Gene3D" id="3.20.20.80">
    <property type="entry name" value="Glycosidases"/>
    <property type="match status" value="1"/>
</dbReference>
<dbReference type="InterPro" id="IPR012946">
    <property type="entry name" value="X8"/>
</dbReference>
<evidence type="ECO:0000256" key="5">
    <source>
        <dbReference type="ARBA" id="ARBA00022475"/>
    </source>
</evidence>
<evidence type="ECO:0000256" key="13">
    <source>
        <dbReference type="RuleBase" id="RU004335"/>
    </source>
</evidence>
<accession>A0ABD3IF17</accession>
<dbReference type="GO" id="GO:0042973">
    <property type="term" value="F:glucan endo-1,3-beta-D-glucosidase activity"/>
    <property type="evidence" value="ECO:0007669"/>
    <property type="project" value="UniProtKB-EC"/>
</dbReference>
<evidence type="ECO:0000256" key="3">
    <source>
        <dbReference type="ARBA" id="ARBA00008773"/>
    </source>
</evidence>
<dbReference type="FunFam" id="3.20.20.80:FF:000005">
    <property type="entry name" value="Glucan endo-1,3-beta-glucosidase 14"/>
    <property type="match status" value="1"/>
</dbReference>
<evidence type="ECO:0000313" key="19">
    <source>
        <dbReference type="Proteomes" id="UP001633002"/>
    </source>
</evidence>
<dbReference type="Pfam" id="PF00332">
    <property type="entry name" value="Glyco_hydro_17"/>
    <property type="match status" value="1"/>
</dbReference>
<evidence type="ECO:0000256" key="12">
    <source>
        <dbReference type="ARBA" id="ARBA00023295"/>
    </source>
</evidence>
<comment type="catalytic activity">
    <reaction evidence="1">
        <text>Hydrolysis of (1-&gt;3)-beta-D-glucosidic linkages in (1-&gt;3)-beta-D-glucans.</text>
        <dbReference type="EC" id="3.2.1.39"/>
    </reaction>
</comment>
<dbReference type="GO" id="GO:0005886">
    <property type="term" value="C:plasma membrane"/>
    <property type="evidence" value="ECO:0007669"/>
    <property type="project" value="UniProtKB-SubCell"/>
</dbReference>
<evidence type="ECO:0000256" key="6">
    <source>
        <dbReference type="ARBA" id="ARBA00022622"/>
    </source>
</evidence>
<keyword evidence="19" id="KW-1185">Reference proteome</keyword>
<dbReference type="SUPFAM" id="SSF51445">
    <property type="entry name" value="(Trans)glycosidases"/>
    <property type="match status" value="1"/>
</dbReference>
<dbReference type="InterPro" id="IPR000490">
    <property type="entry name" value="Glyco_hydro_17"/>
</dbReference>
<feature type="compositionally biased region" description="Pro residues" evidence="15">
    <location>
        <begin position="359"/>
        <end position="378"/>
    </location>
</feature>
<keyword evidence="11" id="KW-0325">Glycoprotein</keyword>
<dbReference type="InterPro" id="IPR017853">
    <property type="entry name" value="GH"/>
</dbReference>
<dbReference type="Proteomes" id="UP001633002">
    <property type="component" value="Unassembled WGS sequence"/>
</dbReference>
<keyword evidence="5" id="KW-1003">Cell membrane</keyword>
<evidence type="ECO:0000256" key="11">
    <source>
        <dbReference type="ARBA" id="ARBA00023180"/>
    </source>
</evidence>
<feature type="compositionally biased region" description="Polar residues" evidence="15">
    <location>
        <begin position="344"/>
        <end position="354"/>
    </location>
</feature>
<evidence type="ECO:0000256" key="7">
    <source>
        <dbReference type="ARBA" id="ARBA00022729"/>
    </source>
</evidence>
<keyword evidence="10" id="KW-1015">Disulfide bond</keyword>
<comment type="similarity">
    <text evidence="3 13">Belongs to the glycosyl hydrolase 17 family.</text>
</comment>
<dbReference type="EC" id="3.2.1.39" evidence="4"/>
<dbReference type="InterPro" id="IPR044965">
    <property type="entry name" value="Glyco_hydro_17_plant"/>
</dbReference>
<feature type="chain" id="PRO_5044851820" description="glucan endo-1,3-beta-D-glucosidase" evidence="16">
    <location>
        <begin position="28"/>
        <end position="625"/>
    </location>
</feature>
<keyword evidence="9" id="KW-0472">Membrane</keyword>
<keyword evidence="6" id="KW-0336">GPI-anchor</keyword>
<keyword evidence="12 14" id="KW-0326">Glycosidase</keyword>
<proteinExistence type="inferred from homology"/>
<evidence type="ECO:0000256" key="2">
    <source>
        <dbReference type="ARBA" id="ARBA00004609"/>
    </source>
</evidence>
<organism evidence="18 19">
    <name type="scientific">Riccia sorocarpa</name>
    <dbReference type="NCBI Taxonomy" id="122646"/>
    <lineage>
        <taxon>Eukaryota</taxon>
        <taxon>Viridiplantae</taxon>
        <taxon>Streptophyta</taxon>
        <taxon>Embryophyta</taxon>
        <taxon>Marchantiophyta</taxon>
        <taxon>Marchantiopsida</taxon>
        <taxon>Marchantiidae</taxon>
        <taxon>Marchantiales</taxon>
        <taxon>Ricciaceae</taxon>
        <taxon>Riccia</taxon>
    </lineage>
</organism>
<evidence type="ECO:0000256" key="1">
    <source>
        <dbReference type="ARBA" id="ARBA00000382"/>
    </source>
</evidence>